<dbReference type="AlphaFoldDB" id="A0AAD8ADB1"/>
<dbReference type="Pfam" id="PF20470">
    <property type="entry name" value="HTH_61"/>
    <property type="match status" value="1"/>
</dbReference>
<dbReference type="Pfam" id="PF00271">
    <property type="entry name" value="Helicase_C"/>
    <property type="match status" value="1"/>
</dbReference>
<dbReference type="PROSITE" id="PS51194">
    <property type="entry name" value="HELICASE_CTER"/>
    <property type="match status" value="1"/>
</dbReference>
<dbReference type="PROSITE" id="PS51192">
    <property type="entry name" value="HELICASE_ATP_BIND_1"/>
    <property type="match status" value="1"/>
</dbReference>
<dbReference type="PANTHER" id="PTHR47961">
    <property type="entry name" value="DNA POLYMERASE THETA, PUTATIVE (AFU_ORTHOLOGUE AFUA_1G05260)-RELATED"/>
    <property type="match status" value="1"/>
</dbReference>
<dbReference type="InterPro" id="IPR014001">
    <property type="entry name" value="Helicase_ATP-bd"/>
</dbReference>
<evidence type="ECO:0000259" key="11">
    <source>
        <dbReference type="PROSITE" id="PS51194"/>
    </source>
</evidence>
<evidence type="ECO:0000256" key="2">
    <source>
        <dbReference type="ARBA" id="ARBA00022741"/>
    </source>
</evidence>
<dbReference type="SUPFAM" id="SSF52540">
    <property type="entry name" value="P-loop containing nucleoside triphosphate hydrolases"/>
    <property type="match status" value="1"/>
</dbReference>
<protein>
    <recommendedName>
        <fullName evidence="14">Helicase POLQ-like</fullName>
    </recommendedName>
</protein>
<feature type="domain" description="Helicase ATP-binding" evidence="10">
    <location>
        <begin position="332"/>
        <end position="505"/>
    </location>
</feature>
<keyword evidence="2" id="KW-0547">Nucleotide-binding</keyword>
<evidence type="ECO:0000256" key="6">
    <source>
        <dbReference type="ARBA" id="ARBA00022840"/>
    </source>
</evidence>
<dbReference type="EMBL" id="JASPKZ010002311">
    <property type="protein sequence ID" value="KAJ9595838.1"/>
    <property type="molecule type" value="Genomic_DNA"/>
</dbReference>
<keyword evidence="8" id="KW-0539">Nucleus</keyword>
<keyword evidence="4" id="KW-0378">Hydrolase</keyword>
<dbReference type="GO" id="GO:0005634">
    <property type="term" value="C:nucleus"/>
    <property type="evidence" value="ECO:0007669"/>
    <property type="project" value="UniProtKB-SubCell"/>
</dbReference>
<dbReference type="FunFam" id="3.40.50.300:FF:000813">
    <property type="entry name" value="helicase POLQ-like isoform X1"/>
    <property type="match status" value="1"/>
</dbReference>
<comment type="catalytic activity">
    <reaction evidence="9">
        <text>ATP + H2O = ADP + phosphate + H(+)</text>
        <dbReference type="Rhea" id="RHEA:13065"/>
        <dbReference type="ChEBI" id="CHEBI:15377"/>
        <dbReference type="ChEBI" id="CHEBI:15378"/>
        <dbReference type="ChEBI" id="CHEBI:30616"/>
        <dbReference type="ChEBI" id="CHEBI:43474"/>
        <dbReference type="ChEBI" id="CHEBI:456216"/>
        <dbReference type="EC" id="5.6.2.4"/>
    </reaction>
</comment>
<evidence type="ECO:0000313" key="13">
    <source>
        <dbReference type="Proteomes" id="UP001233999"/>
    </source>
</evidence>
<evidence type="ECO:0000256" key="3">
    <source>
        <dbReference type="ARBA" id="ARBA00022763"/>
    </source>
</evidence>
<dbReference type="GO" id="GO:0043138">
    <property type="term" value="F:3'-5' DNA helicase activity"/>
    <property type="evidence" value="ECO:0007669"/>
    <property type="project" value="UniProtKB-EC"/>
</dbReference>
<evidence type="ECO:0000256" key="4">
    <source>
        <dbReference type="ARBA" id="ARBA00022801"/>
    </source>
</evidence>
<dbReference type="Proteomes" id="UP001233999">
    <property type="component" value="Unassembled WGS sequence"/>
</dbReference>
<dbReference type="GO" id="GO:0003676">
    <property type="term" value="F:nucleic acid binding"/>
    <property type="evidence" value="ECO:0007669"/>
    <property type="project" value="InterPro"/>
</dbReference>
<evidence type="ECO:0000256" key="5">
    <source>
        <dbReference type="ARBA" id="ARBA00022806"/>
    </source>
</evidence>
<comment type="subcellular location">
    <subcellularLocation>
        <location evidence="1">Nucleus</location>
    </subcellularLocation>
</comment>
<keyword evidence="5" id="KW-0347">Helicase</keyword>
<evidence type="ECO:0000259" key="10">
    <source>
        <dbReference type="PROSITE" id="PS51192"/>
    </source>
</evidence>
<proteinExistence type="predicted"/>
<evidence type="ECO:0008006" key="14">
    <source>
        <dbReference type="Google" id="ProtNLM"/>
    </source>
</evidence>
<evidence type="ECO:0000256" key="8">
    <source>
        <dbReference type="ARBA" id="ARBA00023242"/>
    </source>
</evidence>
<dbReference type="Gene3D" id="3.40.50.300">
    <property type="entry name" value="P-loop containing nucleotide triphosphate hydrolases"/>
    <property type="match status" value="2"/>
</dbReference>
<dbReference type="GO" id="GO:0016787">
    <property type="term" value="F:hydrolase activity"/>
    <property type="evidence" value="ECO:0007669"/>
    <property type="project" value="UniProtKB-KW"/>
</dbReference>
<evidence type="ECO:0000256" key="1">
    <source>
        <dbReference type="ARBA" id="ARBA00004123"/>
    </source>
</evidence>
<dbReference type="CDD" id="cd18795">
    <property type="entry name" value="SF2_C_Ski2"/>
    <property type="match status" value="1"/>
</dbReference>
<dbReference type="GO" id="GO:0006302">
    <property type="term" value="P:double-strand break repair"/>
    <property type="evidence" value="ECO:0007669"/>
    <property type="project" value="UniProtKB-ARBA"/>
</dbReference>
<feature type="non-terminal residue" evidence="12">
    <location>
        <position position="844"/>
    </location>
</feature>
<feature type="domain" description="Helicase C-terminal" evidence="11">
    <location>
        <begin position="553"/>
        <end position="744"/>
    </location>
</feature>
<reference evidence="12" key="1">
    <citation type="journal article" date="2023" name="IScience">
        <title>Live-bearing cockroach genome reveals convergent evolutionary mechanisms linked to viviparity in insects and beyond.</title>
        <authorList>
            <person name="Fouks B."/>
            <person name="Harrison M.C."/>
            <person name="Mikhailova A.A."/>
            <person name="Marchal E."/>
            <person name="English S."/>
            <person name="Carruthers M."/>
            <person name="Jennings E.C."/>
            <person name="Chiamaka E.L."/>
            <person name="Frigard R.A."/>
            <person name="Pippel M."/>
            <person name="Attardo G.M."/>
            <person name="Benoit J.B."/>
            <person name="Bornberg-Bauer E."/>
            <person name="Tobe S.S."/>
        </authorList>
    </citation>
    <scope>NUCLEOTIDE SEQUENCE</scope>
    <source>
        <strain evidence="12">Stay&amp;Tobe</strain>
    </source>
</reference>
<gene>
    <name evidence="12" type="ORF">L9F63_012993</name>
</gene>
<dbReference type="InterPro" id="IPR046931">
    <property type="entry name" value="HTH_61"/>
</dbReference>
<comment type="caution">
    <text evidence="12">The sequence shown here is derived from an EMBL/GenBank/DDBJ whole genome shotgun (WGS) entry which is preliminary data.</text>
</comment>
<reference evidence="12" key="2">
    <citation type="submission" date="2023-05" db="EMBL/GenBank/DDBJ databases">
        <authorList>
            <person name="Fouks B."/>
        </authorList>
    </citation>
    <scope>NUCLEOTIDE SEQUENCE</scope>
    <source>
        <strain evidence="12">Stay&amp;Tobe</strain>
        <tissue evidence="12">Testes</tissue>
    </source>
</reference>
<name>A0AAD8ADB1_DIPPU</name>
<keyword evidence="7" id="KW-0234">DNA repair</keyword>
<dbReference type="SMART" id="SM00487">
    <property type="entry name" value="DEXDc"/>
    <property type="match status" value="1"/>
</dbReference>
<dbReference type="InterPro" id="IPR011545">
    <property type="entry name" value="DEAD/DEAH_box_helicase_dom"/>
</dbReference>
<evidence type="ECO:0000256" key="9">
    <source>
        <dbReference type="ARBA" id="ARBA00048988"/>
    </source>
</evidence>
<evidence type="ECO:0000256" key="7">
    <source>
        <dbReference type="ARBA" id="ARBA00023204"/>
    </source>
</evidence>
<sequence length="844" mass="94739">MQKKICFEPIMQSTPRSSKRKSMDEGYCTQNKKKYSVNNLIENVTPIKSQCSKFKHKQSQKFKNLDKINVKNMKHQIANISNTSFGSDVCNSPPSTQVRMLSQDDSFLEAIDLDIAVEHYWNSHNKLDFDDRKSETFRECSSPDLFGGKNQENCHILVTEKQDIVQFNNKGNPMVNSNDSLCAPDCSCSSPVCRCGHCKEKNSDIKVVEKSPLNNDSALQNDLLSVDLDWENDSLLDAVIEKETLINSNSFVPFGEKIKKKLITNVQKPVTHKLKTTDLNSVNLQQIVPKDDKGTYFDIGPFYGLPSKVKHLLENSKGITELYSWQKECLNLGALKEKKNLVYALPTSGGKTLVAEILMLREILCCKKNVIFVLPYVSIVQEKVRSLAPFGLEFDFFIEEYAAGKGQYPPRKRRKKQTVYIATIEKALGIVNSLIELQRLEEIGLIVVDEIHLLGDSNGRGATLEMLLSKLLYVKEKIQIIGMSATIGNIKEVASFLKAEIFTHNFRPVELKEYVKCEDKLYAINWTSKSPDEFLVLEKRVSFSYSAALLAMDPDHIGGLVSEEIPHNSCLVFCPTKKNCENVAQLICNSLPRTVMEHKLSEKKALYEALKSEGNGSVCSVLKKTLPFGIAYHHSGLTSDEKRLIEEGFQLGTLCCICCTSTLAAGVNLPAKRVILRSPYVGRDFINLSRYKQMIGRAGRAGFGEKGESILVCKPSELTKVGNLLMSSMDEVISSLHLNDGRGLQSLLLSSIGLEIATTRKMLKDLVACTLLSVQAKRLDVDLSSYGSRAWHTKRFTMCKITLCLKKKSTYQKMKTKKIPGYYSFNKDSFPAITFLEGRIVQTI</sequence>
<dbReference type="InterPro" id="IPR027417">
    <property type="entry name" value="P-loop_NTPase"/>
</dbReference>
<dbReference type="GO" id="GO:0005524">
    <property type="term" value="F:ATP binding"/>
    <property type="evidence" value="ECO:0007669"/>
    <property type="project" value="UniProtKB-KW"/>
</dbReference>
<organism evidence="12 13">
    <name type="scientific">Diploptera punctata</name>
    <name type="common">Pacific beetle cockroach</name>
    <dbReference type="NCBI Taxonomy" id="6984"/>
    <lineage>
        <taxon>Eukaryota</taxon>
        <taxon>Metazoa</taxon>
        <taxon>Ecdysozoa</taxon>
        <taxon>Arthropoda</taxon>
        <taxon>Hexapoda</taxon>
        <taxon>Insecta</taxon>
        <taxon>Pterygota</taxon>
        <taxon>Neoptera</taxon>
        <taxon>Polyneoptera</taxon>
        <taxon>Dictyoptera</taxon>
        <taxon>Blattodea</taxon>
        <taxon>Blaberoidea</taxon>
        <taxon>Blaberidae</taxon>
        <taxon>Diplopterinae</taxon>
        <taxon>Diploptera</taxon>
    </lineage>
</organism>
<dbReference type="InterPro" id="IPR001650">
    <property type="entry name" value="Helicase_C-like"/>
</dbReference>
<evidence type="ECO:0000313" key="12">
    <source>
        <dbReference type="EMBL" id="KAJ9595838.1"/>
    </source>
</evidence>
<keyword evidence="13" id="KW-1185">Reference proteome</keyword>
<dbReference type="PANTHER" id="PTHR47961:SF12">
    <property type="entry name" value="HELICASE POLQ-LIKE"/>
    <property type="match status" value="1"/>
</dbReference>
<accession>A0AAD8ADB1</accession>
<dbReference type="Pfam" id="PF00270">
    <property type="entry name" value="DEAD"/>
    <property type="match status" value="1"/>
</dbReference>
<dbReference type="CDD" id="cd18026">
    <property type="entry name" value="DEXHc_POLQ-like"/>
    <property type="match status" value="1"/>
</dbReference>
<keyword evidence="6" id="KW-0067">ATP-binding</keyword>
<dbReference type="SMART" id="SM00490">
    <property type="entry name" value="HELICc"/>
    <property type="match status" value="1"/>
</dbReference>
<dbReference type="InterPro" id="IPR050474">
    <property type="entry name" value="Hel308_SKI2-like"/>
</dbReference>
<keyword evidence="3" id="KW-0227">DNA damage</keyword>